<evidence type="ECO:0000256" key="1">
    <source>
        <dbReference type="SAM" id="Phobius"/>
    </source>
</evidence>
<keyword evidence="1" id="KW-0472">Membrane</keyword>
<protein>
    <submittedName>
        <fullName evidence="2">Uncharacterized protein</fullName>
    </submittedName>
</protein>
<keyword evidence="3" id="KW-1185">Reference proteome</keyword>
<sequence>MRARLYQGWLLLEAMFAVASVAFMLSLFQSHQASLDHQLHELKQAHIEARQRDLKESIEKVFAVKISTGQTDASIPSCQSCQGAVLKQVLEYELNQW</sequence>
<evidence type="ECO:0000313" key="3">
    <source>
        <dbReference type="Proteomes" id="UP000295729"/>
    </source>
</evidence>
<evidence type="ECO:0000313" key="2">
    <source>
        <dbReference type="EMBL" id="TDR15708.1"/>
    </source>
</evidence>
<dbReference type="OrthoDB" id="6107852at2"/>
<gene>
    <name evidence="2" type="ORF">C8D85_1082</name>
</gene>
<proteinExistence type="predicted"/>
<dbReference type="AlphaFoldDB" id="A0A4R6XIG2"/>
<reference evidence="2 3" key="1">
    <citation type="submission" date="2019-03" db="EMBL/GenBank/DDBJ databases">
        <title>Genomic Encyclopedia of Type Strains, Phase IV (KMG-IV): sequencing the most valuable type-strain genomes for metagenomic binning, comparative biology and taxonomic classification.</title>
        <authorList>
            <person name="Goeker M."/>
        </authorList>
    </citation>
    <scope>NUCLEOTIDE SEQUENCE [LARGE SCALE GENOMIC DNA]</scope>
    <source>
        <strain evidence="2 3">DSM 5604</strain>
    </source>
</reference>
<keyword evidence="1" id="KW-0812">Transmembrane</keyword>
<dbReference type="Proteomes" id="UP000295729">
    <property type="component" value="Unassembled WGS sequence"/>
</dbReference>
<accession>A0A4R6XIG2</accession>
<name>A0A4R6XIG2_9GAMM</name>
<keyword evidence="1" id="KW-1133">Transmembrane helix</keyword>
<feature type="transmembrane region" description="Helical" evidence="1">
    <location>
        <begin position="6"/>
        <end position="28"/>
    </location>
</feature>
<dbReference type="EMBL" id="SNZA01000001">
    <property type="protein sequence ID" value="TDR15708.1"/>
    <property type="molecule type" value="Genomic_DNA"/>
</dbReference>
<comment type="caution">
    <text evidence="2">The sequence shown here is derived from an EMBL/GenBank/DDBJ whole genome shotgun (WGS) entry which is preliminary data.</text>
</comment>
<dbReference type="RefSeq" id="WP_133560330.1">
    <property type="nucleotide sequence ID" value="NZ_SNZA01000001.1"/>
</dbReference>
<organism evidence="2 3">
    <name type="scientific">Marinomonas communis</name>
    <dbReference type="NCBI Taxonomy" id="28254"/>
    <lineage>
        <taxon>Bacteria</taxon>
        <taxon>Pseudomonadati</taxon>
        <taxon>Pseudomonadota</taxon>
        <taxon>Gammaproteobacteria</taxon>
        <taxon>Oceanospirillales</taxon>
        <taxon>Oceanospirillaceae</taxon>
        <taxon>Marinomonas</taxon>
    </lineage>
</organism>